<dbReference type="Pfam" id="PF13385">
    <property type="entry name" value="Laminin_G_3"/>
    <property type="match status" value="2"/>
</dbReference>
<dbReference type="GO" id="GO:0004553">
    <property type="term" value="F:hydrolase activity, hydrolyzing O-glycosyl compounds"/>
    <property type="evidence" value="ECO:0007669"/>
    <property type="project" value="InterPro"/>
</dbReference>
<dbReference type="InterPro" id="IPR050727">
    <property type="entry name" value="GH43_arabinanases"/>
</dbReference>
<evidence type="ECO:0000256" key="1">
    <source>
        <dbReference type="ARBA" id="ARBA00004834"/>
    </source>
</evidence>
<accession>A0A4Y3QIV1</accession>
<dbReference type="Proteomes" id="UP000319525">
    <property type="component" value="Unassembled WGS sequence"/>
</dbReference>
<keyword evidence="8" id="KW-0472">Membrane</keyword>
<evidence type="ECO:0000256" key="8">
    <source>
        <dbReference type="SAM" id="Phobius"/>
    </source>
</evidence>
<dbReference type="Gene3D" id="2.60.120.200">
    <property type="match status" value="2"/>
</dbReference>
<evidence type="ECO:0000259" key="11">
    <source>
        <dbReference type="SMART" id="SM00635"/>
    </source>
</evidence>
<sequence length="1357" mass="139569">MRVHRLLAAGAVAAVAASTFVTTPAALAANVPEPGLHYTFDTLSGTLGAGAAIPDTGTRSPRTDGSVVNGGITIVPGVTGASSDKAIRLSGGRNDADAVASYVSLPNDIVASTDAALTVSLWTKWEGAADGACQLAFGLGRSTTKNVLASTSCNGTYGAVSDGSGERRVGNGRAALPVGQWANVTLVFQPGQRLSYYVNGQLDGADADLTGITQTIDAALGQNGVGGYLGRSFWDDPFYVGAIDDVRIWNSALSADDIRSVGADGYRAVLASDSVSLGDTSSVDRDLQLPATTAAGSSISWATSDADVVAADGTVTRPSASAGDATVQLTPTFNLGGQTRVAPAIAVTVRALSATEQDEAVRQVADALPSQAGLSGDVRGSITLPDTGADLKRTFSSSQAGDVEISWSSSDTAVITDSDSGVSPDVVAKGRVTRGAADTAVTLTATLRLGAATRTVELPVTVLAASEHTREDDEAYMFVYFRDNTIDGEKIRFAVSEGNDALNWRTLNNANPVLESTQGDMGLRDPFVLRSKEGDRFFLIATDLSAARKGFPTDNGSRYLEIWESTDLVNWGEQRHIEVSPPSAGMTWAPEAHYDPTIDAYVVYWSSRLFLDDAHTQEDGNGPQILMATTRDFVTFTPAVPYIKSGDIEGLRKTNAGLIDTTIMERDGTYYRFTKGTEQTACRPDIVAEKGTDLRAPSTSGEWTKFDTCLSANAGLPETEGPSAFRSNPGDINGDRNYVLVDWYGGGGYIPLYTDSLEEGKVDWKVPAKYSLPPSPRHGVAFGITREERDRLIARYNPEQLVTSVEPLSYEVAPGTSSVALPSTVKAGRSAGAIDVGVTWEQQDLSALKAPGDSVQIRGALNDGSVTPAIATVTAGGGSVASTSLSIGYDSRALAVGASTSLTAAVAPANADQRVSWTSSAPAVASVDGSGRVTAVSAGTSTITATTTDGRTATLTLTVVTAEADLLLRYSFDGLDATTDGSRVTDVSGRGHDATIRGTGATTAAGARDAAGDSALSFPGGRSGSNAAYATIAGDVVPDGTRDLTVSTWMKWDGGAPCEWPLSLGSSTTNYLFTSADCGGVAAAIKSGFTENKSGAAALPTGTWAQVTLVLTGKKTLATYVNGAKVAEIATIFDASDLEASGGIGGLLAKSQYGQDSLYGGDLDEVRVYGRALDATEVGTLFTKGTLVTEVTPSPEPSPDPSTSPDPAVSPSPSASVPGQPAASQSPSAGPTATASSTRVEQGGSFTVSVTGLAAGEQISAVLNSQPLTITGIPAADARGAVTFRVTVPADFAMGAHTLVISRADGSTLSRLGVQVVAAGTLARTGAELPWGLGLGAFALIAAGAGLVVLRRRSRVS</sequence>
<dbReference type="SUPFAM" id="SSF49373">
    <property type="entry name" value="Invasin/intimin cell-adhesion fragments"/>
    <property type="match status" value="1"/>
</dbReference>
<dbReference type="EMBL" id="BJML01000002">
    <property type="protein sequence ID" value="GEB45141.1"/>
    <property type="molecule type" value="Genomic_DNA"/>
</dbReference>
<keyword evidence="5" id="KW-1015">Disulfide bond</keyword>
<evidence type="ECO:0000259" key="10">
    <source>
        <dbReference type="SMART" id="SM00560"/>
    </source>
</evidence>
<name>A0A4Y3QIV1_MICTE</name>
<feature type="transmembrane region" description="Helical" evidence="8">
    <location>
        <begin position="1331"/>
        <end position="1350"/>
    </location>
</feature>
<dbReference type="PANTHER" id="PTHR43301:SF3">
    <property type="entry name" value="ARABINAN ENDO-1,5-ALPHA-L-ARABINOSIDASE A-RELATED"/>
    <property type="match status" value="1"/>
</dbReference>
<dbReference type="SUPFAM" id="SSF49899">
    <property type="entry name" value="Concanavalin A-like lectins/glucanases"/>
    <property type="match status" value="2"/>
</dbReference>
<keyword evidence="8" id="KW-1133">Transmembrane helix</keyword>
<feature type="chain" id="PRO_5021507402" description="Glycosyl hydrolase family 43" evidence="9">
    <location>
        <begin position="29"/>
        <end position="1357"/>
    </location>
</feature>
<feature type="domain" description="BIG2" evidence="11">
    <location>
        <begin position="881"/>
        <end position="957"/>
    </location>
</feature>
<evidence type="ECO:0000256" key="3">
    <source>
        <dbReference type="ARBA" id="ARBA00022729"/>
    </source>
</evidence>
<dbReference type="InterPro" id="IPR006710">
    <property type="entry name" value="Glyco_hydro_43"/>
</dbReference>
<dbReference type="SMART" id="SM00635">
    <property type="entry name" value="BID_2"/>
    <property type="match status" value="1"/>
</dbReference>
<reference evidence="12 13" key="1">
    <citation type="submission" date="2019-06" db="EMBL/GenBank/DDBJ databases">
        <title>Whole genome shotgun sequence of Microbacterium testaceum NBRC 12675.</title>
        <authorList>
            <person name="Hosoyama A."/>
            <person name="Uohara A."/>
            <person name="Ohji S."/>
            <person name="Ichikawa N."/>
        </authorList>
    </citation>
    <scope>NUCLEOTIDE SEQUENCE [LARGE SCALE GENOMIC DNA]</scope>
    <source>
        <strain evidence="12 13">NBRC 12675</strain>
    </source>
</reference>
<dbReference type="SMART" id="SM00560">
    <property type="entry name" value="LamGL"/>
    <property type="match status" value="2"/>
</dbReference>
<comment type="similarity">
    <text evidence="2">Belongs to the glycosyl hydrolase 43 family.</text>
</comment>
<dbReference type="RefSeq" id="WP_141376104.1">
    <property type="nucleotide sequence ID" value="NZ_BJML01000002.1"/>
</dbReference>
<evidence type="ECO:0000313" key="12">
    <source>
        <dbReference type="EMBL" id="GEB45141.1"/>
    </source>
</evidence>
<evidence type="ECO:0000256" key="9">
    <source>
        <dbReference type="SAM" id="SignalP"/>
    </source>
</evidence>
<feature type="domain" description="LamG-like jellyroll fold" evidence="10">
    <location>
        <begin position="1042"/>
        <end position="1176"/>
    </location>
</feature>
<comment type="pathway">
    <text evidence="1">Glycan metabolism; L-arabinan degradation.</text>
</comment>
<feature type="compositionally biased region" description="Low complexity" evidence="7">
    <location>
        <begin position="1211"/>
        <end position="1238"/>
    </location>
</feature>
<evidence type="ECO:0000256" key="2">
    <source>
        <dbReference type="ARBA" id="ARBA00009865"/>
    </source>
</evidence>
<dbReference type="SUPFAM" id="SSF75005">
    <property type="entry name" value="Arabinanase/levansucrase/invertase"/>
    <property type="match status" value="1"/>
</dbReference>
<evidence type="ECO:0000256" key="4">
    <source>
        <dbReference type="ARBA" id="ARBA00022801"/>
    </source>
</evidence>
<keyword evidence="6" id="KW-0326">Glycosidase</keyword>
<dbReference type="InterPro" id="IPR003343">
    <property type="entry name" value="Big_2"/>
</dbReference>
<dbReference type="PANTHER" id="PTHR43301">
    <property type="entry name" value="ARABINAN ENDO-1,5-ALPHA-L-ARABINOSIDASE"/>
    <property type="match status" value="1"/>
</dbReference>
<protein>
    <recommendedName>
        <fullName evidence="14">Glycosyl hydrolase family 43</fullName>
    </recommendedName>
</protein>
<keyword evidence="3 9" id="KW-0732">Signal</keyword>
<dbReference type="InterPro" id="IPR023296">
    <property type="entry name" value="Glyco_hydro_beta-prop_sf"/>
</dbReference>
<dbReference type="Gene3D" id="2.115.10.20">
    <property type="entry name" value="Glycosyl hydrolase domain, family 43"/>
    <property type="match status" value="1"/>
</dbReference>
<feature type="domain" description="LamG-like jellyroll fold" evidence="10">
    <location>
        <begin position="115"/>
        <end position="256"/>
    </location>
</feature>
<dbReference type="InterPro" id="IPR008964">
    <property type="entry name" value="Invasin/intimin_cell_adhesion"/>
</dbReference>
<dbReference type="Gene3D" id="2.60.40.1080">
    <property type="match status" value="1"/>
</dbReference>
<dbReference type="Pfam" id="PF02368">
    <property type="entry name" value="Big_2"/>
    <property type="match status" value="1"/>
</dbReference>
<dbReference type="OrthoDB" id="9758923at2"/>
<evidence type="ECO:0008006" key="14">
    <source>
        <dbReference type="Google" id="ProtNLM"/>
    </source>
</evidence>
<dbReference type="GO" id="GO:0005975">
    <property type="term" value="P:carbohydrate metabolic process"/>
    <property type="evidence" value="ECO:0007669"/>
    <property type="project" value="InterPro"/>
</dbReference>
<feature type="signal peptide" evidence="9">
    <location>
        <begin position="1"/>
        <end position="28"/>
    </location>
</feature>
<comment type="caution">
    <text evidence="12">The sequence shown here is derived from an EMBL/GenBank/DDBJ whole genome shotgun (WGS) entry which is preliminary data.</text>
</comment>
<dbReference type="InterPro" id="IPR046780">
    <property type="entry name" value="aBig_2"/>
</dbReference>
<dbReference type="Pfam" id="PF20578">
    <property type="entry name" value="aBig_2"/>
    <property type="match status" value="2"/>
</dbReference>
<gene>
    <name evidence="12" type="ORF">MTE01_10860</name>
</gene>
<organism evidence="12 13">
    <name type="scientific">Microbacterium testaceum</name>
    <name type="common">Aureobacterium testaceum</name>
    <name type="synonym">Brevibacterium testaceum</name>
    <dbReference type="NCBI Taxonomy" id="2033"/>
    <lineage>
        <taxon>Bacteria</taxon>
        <taxon>Bacillati</taxon>
        <taxon>Actinomycetota</taxon>
        <taxon>Actinomycetes</taxon>
        <taxon>Micrococcales</taxon>
        <taxon>Microbacteriaceae</taxon>
        <taxon>Microbacterium</taxon>
    </lineage>
</organism>
<dbReference type="Pfam" id="PF04616">
    <property type="entry name" value="Glyco_hydro_43"/>
    <property type="match status" value="1"/>
</dbReference>
<keyword evidence="4" id="KW-0378">Hydrolase</keyword>
<proteinExistence type="inferred from homology"/>
<dbReference type="CDD" id="cd08983">
    <property type="entry name" value="GH43_Bt3655-like"/>
    <property type="match status" value="1"/>
</dbReference>
<evidence type="ECO:0000256" key="6">
    <source>
        <dbReference type="ARBA" id="ARBA00023295"/>
    </source>
</evidence>
<feature type="region of interest" description="Disordered" evidence="7">
    <location>
        <begin position="1187"/>
        <end position="1241"/>
    </location>
</feature>
<evidence type="ECO:0000256" key="7">
    <source>
        <dbReference type="SAM" id="MobiDB-lite"/>
    </source>
</evidence>
<evidence type="ECO:0000256" key="5">
    <source>
        <dbReference type="ARBA" id="ARBA00023157"/>
    </source>
</evidence>
<feature type="compositionally biased region" description="Pro residues" evidence="7">
    <location>
        <begin position="1194"/>
        <end position="1210"/>
    </location>
</feature>
<evidence type="ECO:0000313" key="13">
    <source>
        <dbReference type="Proteomes" id="UP000319525"/>
    </source>
</evidence>
<dbReference type="InterPro" id="IPR006558">
    <property type="entry name" value="LamG-like"/>
</dbReference>
<dbReference type="GeneID" id="57143782"/>
<keyword evidence="8" id="KW-0812">Transmembrane</keyword>
<dbReference type="InterPro" id="IPR013320">
    <property type="entry name" value="ConA-like_dom_sf"/>
</dbReference>